<feature type="transmembrane region" description="Helical" evidence="2">
    <location>
        <begin position="167"/>
        <end position="189"/>
    </location>
</feature>
<evidence type="ECO:0000256" key="1">
    <source>
        <dbReference type="SAM" id="MobiDB-lite"/>
    </source>
</evidence>
<organism evidence="3">
    <name type="scientific">Magallana gigas</name>
    <name type="common">Pacific oyster</name>
    <name type="synonym">Crassostrea gigas</name>
    <dbReference type="NCBI Taxonomy" id="29159"/>
    <lineage>
        <taxon>Eukaryota</taxon>
        <taxon>Metazoa</taxon>
        <taxon>Spiralia</taxon>
        <taxon>Lophotrochozoa</taxon>
        <taxon>Mollusca</taxon>
        <taxon>Bivalvia</taxon>
        <taxon>Autobranchia</taxon>
        <taxon>Pteriomorphia</taxon>
        <taxon>Ostreida</taxon>
        <taxon>Ostreoidea</taxon>
        <taxon>Ostreidae</taxon>
        <taxon>Magallana</taxon>
    </lineage>
</organism>
<proteinExistence type="predicted"/>
<evidence type="ECO:0000313" key="3">
    <source>
        <dbReference type="EMBL" id="EKC36658.1"/>
    </source>
</evidence>
<accession>K1QSQ8</accession>
<keyword evidence="2" id="KW-1133">Transmembrane helix</keyword>
<keyword evidence="3" id="KW-0675">Receptor</keyword>
<dbReference type="AlphaFoldDB" id="K1QSQ8"/>
<name>K1QSQ8_MAGGI</name>
<feature type="region of interest" description="Disordered" evidence="1">
    <location>
        <begin position="136"/>
        <end position="156"/>
    </location>
</feature>
<dbReference type="HOGENOM" id="CLU_1134504_0_0_1"/>
<dbReference type="InParanoid" id="K1QSQ8"/>
<keyword evidence="2" id="KW-0472">Membrane</keyword>
<protein>
    <submittedName>
        <fullName evidence="3">Scavenger receptor class F member 2</fullName>
    </submittedName>
</protein>
<keyword evidence="2" id="KW-0812">Transmembrane</keyword>
<gene>
    <name evidence="3" type="ORF">CGI_10015038</name>
</gene>
<evidence type="ECO:0000256" key="2">
    <source>
        <dbReference type="SAM" id="Phobius"/>
    </source>
</evidence>
<dbReference type="Gene3D" id="2.170.300.10">
    <property type="entry name" value="Tie2 ligand-binding domain superfamily"/>
    <property type="match status" value="1"/>
</dbReference>
<sequence>MELGNIIEDIVCFLVFSADEWMMFQFVTLVLFCDLLQFIENRICPGIDGEECCFGFSLNRTTGECEKCSIGFYGTDCATKCIYPTYGEDCQSRCQCSNEICHISKGCLPNTGAVTEYQELNSTRKYLENIEFSSPTVEDGLSTSTHKSSESTRENLPQNNDLLKNNIVISLLGIFVFFFSVFVMSYIYLKCFRKKSITSVINASESQAQYKSLNINLVEPENTLMIHCKKSVAFLWFLIVCDADL</sequence>
<feature type="compositionally biased region" description="Polar residues" evidence="1">
    <location>
        <begin position="136"/>
        <end position="146"/>
    </location>
</feature>
<reference evidence="3" key="1">
    <citation type="journal article" date="2012" name="Nature">
        <title>The oyster genome reveals stress adaptation and complexity of shell formation.</title>
        <authorList>
            <person name="Zhang G."/>
            <person name="Fang X."/>
            <person name="Guo X."/>
            <person name="Li L."/>
            <person name="Luo R."/>
            <person name="Xu F."/>
            <person name="Yang P."/>
            <person name="Zhang L."/>
            <person name="Wang X."/>
            <person name="Qi H."/>
            <person name="Xiong Z."/>
            <person name="Que H."/>
            <person name="Xie Y."/>
            <person name="Holland P.W."/>
            <person name="Paps J."/>
            <person name="Zhu Y."/>
            <person name="Wu F."/>
            <person name="Chen Y."/>
            <person name="Wang J."/>
            <person name="Peng C."/>
            <person name="Meng J."/>
            <person name="Yang L."/>
            <person name="Liu J."/>
            <person name="Wen B."/>
            <person name="Zhang N."/>
            <person name="Huang Z."/>
            <person name="Zhu Q."/>
            <person name="Feng Y."/>
            <person name="Mount A."/>
            <person name="Hedgecock D."/>
            <person name="Xu Z."/>
            <person name="Liu Y."/>
            <person name="Domazet-Loso T."/>
            <person name="Du Y."/>
            <person name="Sun X."/>
            <person name="Zhang S."/>
            <person name="Liu B."/>
            <person name="Cheng P."/>
            <person name="Jiang X."/>
            <person name="Li J."/>
            <person name="Fan D."/>
            <person name="Wang W."/>
            <person name="Fu W."/>
            <person name="Wang T."/>
            <person name="Wang B."/>
            <person name="Zhang J."/>
            <person name="Peng Z."/>
            <person name="Li Y."/>
            <person name="Li N."/>
            <person name="Wang J."/>
            <person name="Chen M."/>
            <person name="He Y."/>
            <person name="Tan F."/>
            <person name="Song X."/>
            <person name="Zheng Q."/>
            <person name="Huang R."/>
            <person name="Yang H."/>
            <person name="Du X."/>
            <person name="Chen L."/>
            <person name="Yang M."/>
            <person name="Gaffney P.M."/>
            <person name="Wang S."/>
            <person name="Luo L."/>
            <person name="She Z."/>
            <person name="Ming Y."/>
            <person name="Huang W."/>
            <person name="Zhang S."/>
            <person name="Huang B."/>
            <person name="Zhang Y."/>
            <person name="Qu T."/>
            <person name="Ni P."/>
            <person name="Miao G."/>
            <person name="Wang J."/>
            <person name="Wang Q."/>
            <person name="Steinberg C.E."/>
            <person name="Wang H."/>
            <person name="Li N."/>
            <person name="Qian L."/>
            <person name="Zhang G."/>
            <person name="Li Y."/>
            <person name="Yang H."/>
            <person name="Liu X."/>
            <person name="Wang J."/>
            <person name="Yin Y."/>
            <person name="Wang J."/>
        </authorList>
    </citation>
    <scope>NUCLEOTIDE SEQUENCE [LARGE SCALE GENOMIC DNA]</scope>
    <source>
        <strain evidence="3">05x7-T-G4-1.051#20</strain>
    </source>
</reference>
<dbReference type="EMBL" id="JH818398">
    <property type="protein sequence ID" value="EKC36658.1"/>
    <property type="molecule type" value="Genomic_DNA"/>
</dbReference>